<sequence length="834" mass="95608">MDHLSNSKVRVPGKNSKLILKPLTDIRIIDDYPFMPCNPATVLDPPTNKKRKEKHEENFRKVLKLAEDRAIQFRKRLTKSACIKMQVSAKEAEGEGGGEEELIKVWYKDDLNIARHRRRQKLLELILHFTTECLTFKSRQRARQFSVIMPAVLALPLPTDCSILDEDLDVPKALPTSEQLALINQACNISENFLKERTEKSFKAQKPLYGRLEQKGLWNSRVLGDPGDPSYYELKGKLTQYSIDEVITEAAILINIQYSEIAGPHRILSLKKLLFYVAIMYRKTVPLEGHIWELPACGNSDSNGLRFGMHDGRVNGRYKTGKSGESNVKSGKRWAIKRSNNDKIKYNVQRSSLFIRGAKKRQRHLTFSISNNCPQHDLIEKESTLSGEQRWLTKYYSLMIYSPHFLQDAKGKKENTIYLNWTNIKSRKMSCLNRQQLGIDSTYCKEHNCTSDGEKLSIIEFDNGILDPKECPMKILDPKECPMKILDPKECPMKILDPKECPMKILDPKECPMKILDPKECPMKILDPKECPMKILDPKECPIKRWNNAIRNAKFQNEKRGVHRFSVIYSAILYIVQYCWNNDFAFFELLIQLLLPVMIYNKLIILHQLRELITENATQARAASTDIKVTPSGVIEFYPRPRIPQIRVSNARLARAASGCAPSVDVLPIFDVKQQSVRNPARMGGQPSACLSRRRRKEHDHTTIHLVSFRSMKLIVYKGSNVIMEVELKVTEVVKDAVEGILVSQSAERPYDSTCVSFGNRCRNKMAETPPSMQRVGPLFVSNTHALHSCVKLILSSKGYLYRKVASFYEISSSPPMNRDERIEDKGKYKNMIV</sequence>
<dbReference type="EMBL" id="KQ435714">
    <property type="protein sequence ID" value="KOX79238.1"/>
    <property type="molecule type" value="Genomic_DNA"/>
</dbReference>
<evidence type="ECO:0000313" key="1">
    <source>
        <dbReference type="EMBL" id="KOX79238.1"/>
    </source>
</evidence>
<organism evidence="1 2">
    <name type="scientific">Melipona quadrifasciata</name>
    <dbReference type="NCBI Taxonomy" id="166423"/>
    <lineage>
        <taxon>Eukaryota</taxon>
        <taxon>Metazoa</taxon>
        <taxon>Ecdysozoa</taxon>
        <taxon>Arthropoda</taxon>
        <taxon>Hexapoda</taxon>
        <taxon>Insecta</taxon>
        <taxon>Pterygota</taxon>
        <taxon>Neoptera</taxon>
        <taxon>Endopterygota</taxon>
        <taxon>Hymenoptera</taxon>
        <taxon>Apocrita</taxon>
        <taxon>Aculeata</taxon>
        <taxon>Apoidea</taxon>
        <taxon>Anthophila</taxon>
        <taxon>Apidae</taxon>
        <taxon>Melipona</taxon>
    </lineage>
</organism>
<dbReference type="Proteomes" id="UP000053105">
    <property type="component" value="Unassembled WGS sequence"/>
</dbReference>
<accession>A0A0N0BJK0</accession>
<keyword evidence="2" id="KW-1185">Reference proteome</keyword>
<protein>
    <submittedName>
        <fullName evidence="1">Uncharacterized protein</fullName>
    </submittedName>
</protein>
<dbReference type="AlphaFoldDB" id="A0A0N0BJK0"/>
<gene>
    <name evidence="1" type="ORF">WN51_07240</name>
</gene>
<proteinExistence type="predicted"/>
<evidence type="ECO:0000313" key="2">
    <source>
        <dbReference type="Proteomes" id="UP000053105"/>
    </source>
</evidence>
<reference evidence="1 2" key="1">
    <citation type="submission" date="2015-07" db="EMBL/GenBank/DDBJ databases">
        <title>The genome of Melipona quadrifasciata.</title>
        <authorList>
            <person name="Pan H."/>
            <person name="Kapheim K."/>
        </authorList>
    </citation>
    <scope>NUCLEOTIDE SEQUENCE [LARGE SCALE GENOMIC DNA]</scope>
    <source>
        <strain evidence="1">0111107301</strain>
        <tissue evidence="1">Whole body</tissue>
    </source>
</reference>
<name>A0A0N0BJK0_9HYME</name>